<reference evidence="1" key="1">
    <citation type="submission" date="2009-07" db="EMBL/GenBank/DDBJ databases">
        <authorList>
            <consortium name="US DOE Joint Genome Institute (JGI-PGF)"/>
            <person name="Lucas S."/>
            <person name="Copeland A."/>
            <person name="Lapidus A."/>
            <person name="Glavina del Rio T."/>
            <person name="Tice H."/>
            <person name="Bruce D."/>
            <person name="Goodwin L."/>
            <person name="Pitluck S."/>
            <person name="Larimer F."/>
            <person name="Land M.L."/>
            <person name="Mouttaki H."/>
            <person name="He Z."/>
            <person name="Zhou J."/>
            <person name="Hemme C.L."/>
        </authorList>
    </citation>
    <scope>NUCLEOTIDE SEQUENCE [LARGE SCALE GENOMIC DNA]</scope>
    <source>
        <strain evidence="1">DSM 2782</strain>
    </source>
</reference>
<sequence length="76" mass="9107">MIKKQTDDMFRAKAVLTSESHKTMQKDFNIFAGPDFFMFKAYRVYFEFPKFVQGEKYTLEIFENEHSLGKVDFSFK</sequence>
<dbReference type="RefSeq" id="WP_004616506.1">
    <property type="nucleotide sequence ID" value="NZ_ACXX02000001.1"/>
</dbReference>
<dbReference type="OrthoDB" id="9885827at2"/>
<evidence type="ECO:0000313" key="1">
    <source>
        <dbReference type="EMBL" id="EGD49641.1"/>
    </source>
</evidence>
<dbReference type="Proteomes" id="UP000003860">
    <property type="component" value="Unassembled WGS sequence"/>
</dbReference>
<dbReference type="AlphaFoldDB" id="F1T843"/>
<keyword evidence="2" id="KW-1185">Reference proteome</keyword>
<dbReference type="STRING" id="588581.Cpap_4083"/>
<reference evidence="1" key="2">
    <citation type="submission" date="2011-01" db="EMBL/GenBank/DDBJ databases">
        <title>The Non-contiguous Finished genome of Clostridium papyrosolvens.</title>
        <authorList>
            <person name="Lucas S."/>
            <person name="Copeland A."/>
            <person name="Lapidus A."/>
            <person name="Cheng J.-F."/>
            <person name="Goodwin L."/>
            <person name="Pitluck S."/>
            <person name="Misra M."/>
            <person name="Chertkov O."/>
            <person name="Detter J.C."/>
            <person name="Han C."/>
            <person name="Tapia R."/>
            <person name="Land M."/>
            <person name="Hauser L."/>
            <person name="Kyrpides N."/>
            <person name="Ivanova N."/>
            <person name="Pagani I."/>
            <person name="Mouttaki H."/>
            <person name="He Z."/>
            <person name="Zhou J."/>
            <person name="Hemme C.L."/>
            <person name="Woyke T."/>
        </authorList>
    </citation>
    <scope>NUCLEOTIDE SEQUENCE [LARGE SCALE GENOMIC DNA]</scope>
    <source>
        <strain evidence="1">DSM 2782</strain>
    </source>
</reference>
<proteinExistence type="predicted"/>
<dbReference type="EMBL" id="ACXX02000001">
    <property type="protein sequence ID" value="EGD49641.1"/>
    <property type="molecule type" value="Genomic_DNA"/>
</dbReference>
<gene>
    <name evidence="1" type="ORF">Cpap_4083</name>
</gene>
<name>F1T843_9FIRM</name>
<accession>F1T843</accession>
<organism evidence="1 2">
    <name type="scientific">Ruminiclostridium papyrosolvens DSM 2782</name>
    <dbReference type="NCBI Taxonomy" id="588581"/>
    <lineage>
        <taxon>Bacteria</taxon>
        <taxon>Bacillati</taxon>
        <taxon>Bacillota</taxon>
        <taxon>Clostridia</taxon>
        <taxon>Eubacteriales</taxon>
        <taxon>Oscillospiraceae</taxon>
        <taxon>Ruminiclostridium</taxon>
    </lineage>
</organism>
<evidence type="ECO:0000313" key="2">
    <source>
        <dbReference type="Proteomes" id="UP000003860"/>
    </source>
</evidence>
<comment type="caution">
    <text evidence="1">The sequence shown here is derived from an EMBL/GenBank/DDBJ whole genome shotgun (WGS) entry which is preliminary data.</text>
</comment>
<protein>
    <submittedName>
        <fullName evidence="1">Uncharacterized protein</fullName>
    </submittedName>
</protein>